<dbReference type="SMART" id="SM00220">
    <property type="entry name" value="S_TKc"/>
    <property type="match status" value="1"/>
</dbReference>
<evidence type="ECO:0000259" key="2">
    <source>
        <dbReference type="PROSITE" id="PS50011"/>
    </source>
</evidence>
<dbReference type="GO" id="GO:0004674">
    <property type="term" value="F:protein serine/threonine kinase activity"/>
    <property type="evidence" value="ECO:0007669"/>
    <property type="project" value="TreeGrafter"/>
</dbReference>
<dbReference type="PROSITE" id="PS00108">
    <property type="entry name" value="PROTEIN_KINASE_ST"/>
    <property type="match status" value="1"/>
</dbReference>
<dbReference type="PANTHER" id="PTHR44329">
    <property type="entry name" value="SERINE/THREONINE-PROTEIN KINASE TNNI3K-RELATED"/>
    <property type="match status" value="1"/>
</dbReference>
<keyword evidence="4" id="KW-1185">Reference proteome</keyword>
<reference evidence="3" key="1">
    <citation type="submission" date="2021-05" db="EMBL/GenBank/DDBJ databases">
        <title>The genome of the haptophyte Pavlova lutheri (Diacronema luteri, Pavlovales) - a model for lipid biosynthesis in eukaryotic algae.</title>
        <authorList>
            <person name="Hulatt C.J."/>
            <person name="Posewitz M.C."/>
        </authorList>
    </citation>
    <scope>NUCLEOTIDE SEQUENCE</scope>
    <source>
        <strain evidence="3">NIVA-4/92</strain>
    </source>
</reference>
<dbReference type="GO" id="GO:0005524">
    <property type="term" value="F:ATP binding"/>
    <property type="evidence" value="ECO:0007669"/>
    <property type="project" value="InterPro"/>
</dbReference>
<accession>A0A8J5XLA9</accession>
<feature type="compositionally biased region" description="Pro residues" evidence="1">
    <location>
        <begin position="17"/>
        <end position="29"/>
    </location>
</feature>
<dbReference type="EMBL" id="JAGTXO010000019">
    <property type="protein sequence ID" value="KAG8462739.1"/>
    <property type="molecule type" value="Genomic_DNA"/>
</dbReference>
<evidence type="ECO:0000256" key="1">
    <source>
        <dbReference type="SAM" id="MobiDB-lite"/>
    </source>
</evidence>
<protein>
    <recommendedName>
        <fullName evidence="2">Protein kinase domain-containing protein</fullName>
    </recommendedName>
</protein>
<sequence>MSDNEYADDFDPEEEPAPQPARRPPPPPTRELRPPAFEPAARPMSAKHGRRGLAQPPPAALAPSDDDACAEVLRAGAAGAARPWVEIGWDELELGDVFAHGGSGEVRVALWRGRRVAAKSLFAARSRLGSDQEAWRRAYDEYMGEILTMTAMAHPHIVALHGAVMQPDVGRCAMVLELCDCSLFELLHSPASQLLYPAPPPTSALASAPDDRHRAELRRPSACRAIAQMLGCEPALYAQRDEAVLAALSALGPAACSPTLLDRRALVRLMAEVASALEYAHGLVPSVVHRDIKSHNILLVAEGANASAAALPARPAAGGVGGAGGDQPPVQPQVSAKLADWGLVGTSTVDAGTANYMAPELFRRGPFSKSVDIYALGLVIWEVWCAEVPFDGYEPADIRAKVLGGERPALPSSMPSALGALVVECWDAEPARRPSAADAGRRLRDIALRIPAQQPRVCVARGGADAPRGNAANLSAHLANVRLADSLDALLR</sequence>
<dbReference type="SUPFAM" id="SSF56112">
    <property type="entry name" value="Protein kinase-like (PK-like)"/>
    <property type="match status" value="1"/>
</dbReference>
<gene>
    <name evidence="3" type="ORF">KFE25_004715</name>
</gene>
<evidence type="ECO:0000313" key="3">
    <source>
        <dbReference type="EMBL" id="KAG8462739.1"/>
    </source>
</evidence>
<dbReference type="InterPro" id="IPR051681">
    <property type="entry name" value="Ser/Thr_Kinases-Pseudokinases"/>
</dbReference>
<dbReference type="InterPro" id="IPR000719">
    <property type="entry name" value="Prot_kinase_dom"/>
</dbReference>
<dbReference type="Proteomes" id="UP000751190">
    <property type="component" value="Unassembled WGS sequence"/>
</dbReference>
<dbReference type="Pfam" id="PF07714">
    <property type="entry name" value="PK_Tyr_Ser-Thr"/>
    <property type="match status" value="1"/>
</dbReference>
<feature type="domain" description="Protein kinase" evidence="2">
    <location>
        <begin position="92"/>
        <end position="448"/>
    </location>
</feature>
<organism evidence="3 4">
    <name type="scientific">Diacronema lutheri</name>
    <name type="common">Unicellular marine alga</name>
    <name type="synonym">Monochrysis lutheri</name>
    <dbReference type="NCBI Taxonomy" id="2081491"/>
    <lineage>
        <taxon>Eukaryota</taxon>
        <taxon>Haptista</taxon>
        <taxon>Haptophyta</taxon>
        <taxon>Pavlovophyceae</taxon>
        <taxon>Pavlovales</taxon>
        <taxon>Pavlovaceae</taxon>
        <taxon>Diacronema</taxon>
    </lineage>
</organism>
<evidence type="ECO:0000313" key="4">
    <source>
        <dbReference type="Proteomes" id="UP000751190"/>
    </source>
</evidence>
<name>A0A8J5XLA9_DIALT</name>
<dbReference type="InterPro" id="IPR008271">
    <property type="entry name" value="Ser/Thr_kinase_AS"/>
</dbReference>
<feature type="compositionally biased region" description="Acidic residues" evidence="1">
    <location>
        <begin position="1"/>
        <end position="16"/>
    </location>
</feature>
<dbReference type="InterPro" id="IPR001245">
    <property type="entry name" value="Ser-Thr/Tyr_kinase_cat_dom"/>
</dbReference>
<dbReference type="InterPro" id="IPR011009">
    <property type="entry name" value="Kinase-like_dom_sf"/>
</dbReference>
<dbReference type="Gene3D" id="1.10.510.10">
    <property type="entry name" value="Transferase(Phosphotransferase) domain 1"/>
    <property type="match status" value="1"/>
</dbReference>
<feature type="region of interest" description="Disordered" evidence="1">
    <location>
        <begin position="1"/>
        <end position="65"/>
    </location>
</feature>
<dbReference type="AlphaFoldDB" id="A0A8J5XLA9"/>
<dbReference type="Gene3D" id="3.30.200.20">
    <property type="entry name" value="Phosphorylase Kinase, domain 1"/>
    <property type="match status" value="1"/>
</dbReference>
<dbReference type="PANTHER" id="PTHR44329:SF289">
    <property type="entry name" value="SERINE_THREONINE-PROTEIN KINASE VIK"/>
    <property type="match status" value="1"/>
</dbReference>
<comment type="caution">
    <text evidence="3">The sequence shown here is derived from an EMBL/GenBank/DDBJ whole genome shotgun (WGS) entry which is preliminary data.</text>
</comment>
<dbReference type="PROSITE" id="PS50011">
    <property type="entry name" value="PROTEIN_KINASE_DOM"/>
    <property type="match status" value="1"/>
</dbReference>
<dbReference type="OrthoDB" id="39098at2759"/>
<proteinExistence type="predicted"/>